<sequence>MSVTAEETYHRIRQVRVTVDRMTISALALFVKRAQELGIDPRTQVEADRSQVGHWTTVKAVERAQIDPPDAADSGPPDPPCEGPCAADCLCIGKTPMNEETPDDDQQL</sequence>
<evidence type="ECO:0000313" key="2">
    <source>
        <dbReference type="Proteomes" id="UP000179769"/>
    </source>
</evidence>
<keyword evidence="2" id="KW-1185">Reference proteome</keyword>
<organism evidence="1 2">
    <name type="scientific">Parafrankia soli</name>
    <dbReference type="NCBI Taxonomy" id="2599596"/>
    <lineage>
        <taxon>Bacteria</taxon>
        <taxon>Bacillati</taxon>
        <taxon>Actinomycetota</taxon>
        <taxon>Actinomycetes</taxon>
        <taxon>Frankiales</taxon>
        <taxon>Frankiaceae</taxon>
        <taxon>Parafrankia</taxon>
    </lineage>
</organism>
<dbReference type="AlphaFoldDB" id="A0A1S1RLE4"/>
<reference evidence="2" key="1">
    <citation type="submission" date="2016-07" db="EMBL/GenBank/DDBJ databases">
        <title>Frankia sp. NRRL B-16219 Genome sequencing.</title>
        <authorList>
            <person name="Ghodhbane-Gtari F."/>
            <person name="Swanson E."/>
            <person name="Gueddou A."/>
            <person name="Louati M."/>
            <person name="Nouioui I."/>
            <person name="Hezbri K."/>
            <person name="Abebe-Akele F."/>
            <person name="Simpson S."/>
            <person name="Morris K."/>
            <person name="Thomas K."/>
            <person name="Gtari M."/>
            <person name="Tisa L.S."/>
        </authorList>
    </citation>
    <scope>NUCLEOTIDE SEQUENCE [LARGE SCALE GENOMIC DNA]</scope>
    <source>
        <strain evidence="2">NRRL B-16219</strain>
    </source>
</reference>
<name>A0A1S1RLE4_9ACTN</name>
<protein>
    <submittedName>
        <fullName evidence="1">Uncharacterized protein</fullName>
    </submittedName>
</protein>
<accession>A0A1S1RLE4</accession>
<dbReference type="RefSeq" id="WP_071059512.1">
    <property type="nucleotide sequence ID" value="NZ_MAXA01000002.1"/>
</dbReference>
<gene>
    <name evidence="1" type="ORF">BBK14_01920</name>
</gene>
<comment type="caution">
    <text evidence="1">The sequence shown here is derived from an EMBL/GenBank/DDBJ whole genome shotgun (WGS) entry which is preliminary data.</text>
</comment>
<dbReference type="Proteomes" id="UP000179769">
    <property type="component" value="Unassembled WGS sequence"/>
</dbReference>
<dbReference type="EMBL" id="MAXA01000002">
    <property type="protein sequence ID" value="OHV46629.1"/>
    <property type="molecule type" value="Genomic_DNA"/>
</dbReference>
<proteinExistence type="predicted"/>
<evidence type="ECO:0000313" key="1">
    <source>
        <dbReference type="EMBL" id="OHV46629.1"/>
    </source>
</evidence>